<gene>
    <name evidence="5" type="ORF">CCM_07090</name>
</gene>
<dbReference type="InParanoid" id="G3JLU6"/>
<dbReference type="InterPro" id="IPR027377">
    <property type="entry name" value="ZAR1/RTP1-5-like_Znf-3CxxC"/>
</dbReference>
<dbReference type="HOGENOM" id="CLU_089692_1_0_1"/>
<dbReference type="VEuPathDB" id="FungiDB:CCM_07090"/>
<evidence type="ECO:0000313" key="5">
    <source>
        <dbReference type="EMBL" id="EGX90670.1"/>
    </source>
</evidence>
<dbReference type="RefSeq" id="XP_006672291.1">
    <property type="nucleotide sequence ID" value="XM_006672228.1"/>
</dbReference>
<sequence>MPNIRVKSMHPLLHPRVQSLLDDENLVFTFRARYESNDDHIKDRDTRVTGKFECPNKRCRNKWSSVCIAIWIRLYHGNEYTVVVYHQRCLKCNALAKPTLDDTYEERVARCLKIWSNIKIPRENHEHKRTAPHESSRCEGCKAGHCQDY</sequence>
<dbReference type="OrthoDB" id="8121437at2759"/>
<name>G3JLU6_CORMM</name>
<dbReference type="Pfam" id="PF13695">
    <property type="entry name" value="Zn_ribbon_3CxxC"/>
    <property type="match status" value="1"/>
</dbReference>
<dbReference type="KEGG" id="cmt:CCM_07090"/>
<dbReference type="GeneID" id="18169101"/>
<evidence type="ECO:0000256" key="1">
    <source>
        <dbReference type="ARBA" id="ARBA00022723"/>
    </source>
</evidence>
<reference evidence="5 6" key="1">
    <citation type="journal article" date="2011" name="Genome Biol.">
        <title>Genome sequence of the insect pathogenic fungus Cordyceps militaris, a valued traditional Chinese medicine.</title>
        <authorList>
            <person name="Zheng P."/>
            <person name="Xia Y."/>
            <person name="Xiao G."/>
            <person name="Xiong C."/>
            <person name="Hu X."/>
            <person name="Zhang S."/>
            <person name="Zheng H."/>
            <person name="Huang Y."/>
            <person name="Zhou Y."/>
            <person name="Wang S."/>
            <person name="Zhao G.P."/>
            <person name="Liu X."/>
            <person name="St Leger R.J."/>
            <person name="Wang C."/>
        </authorList>
    </citation>
    <scope>NUCLEOTIDE SEQUENCE [LARGE SCALE GENOMIC DNA]</scope>
    <source>
        <strain evidence="5 6">CM01</strain>
    </source>
</reference>
<dbReference type="EMBL" id="JH126403">
    <property type="protein sequence ID" value="EGX90670.1"/>
    <property type="molecule type" value="Genomic_DNA"/>
</dbReference>
<organism evidence="5 6">
    <name type="scientific">Cordyceps militaris (strain CM01)</name>
    <name type="common">Caterpillar fungus</name>
    <dbReference type="NCBI Taxonomy" id="983644"/>
    <lineage>
        <taxon>Eukaryota</taxon>
        <taxon>Fungi</taxon>
        <taxon>Dikarya</taxon>
        <taxon>Ascomycota</taxon>
        <taxon>Pezizomycotina</taxon>
        <taxon>Sordariomycetes</taxon>
        <taxon>Hypocreomycetidae</taxon>
        <taxon>Hypocreales</taxon>
        <taxon>Cordycipitaceae</taxon>
        <taxon>Cordyceps</taxon>
    </lineage>
</organism>
<dbReference type="GO" id="GO:0008270">
    <property type="term" value="F:zinc ion binding"/>
    <property type="evidence" value="ECO:0007669"/>
    <property type="project" value="UniProtKB-KW"/>
</dbReference>
<dbReference type="Proteomes" id="UP000001610">
    <property type="component" value="Unassembled WGS sequence"/>
</dbReference>
<evidence type="ECO:0000256" key="3">
    <source>
        <dbReference type="ARBA" id="ARBA00022833"/>
    </source>
</evidence>
<dbReference type="AlphaFoldDB" id="G3JLU6"/>
<keyword evidence="2" id="KW-0863">Zinc-finger</keyword>
<evidence type="ECO:0000256" key="2">
    <source>
        <dbReference type="ARBA" id="ARBA00022771"/>
    </source>
</evidence>
<evidence type="ECO:0000259" key="4">
    <source>
        <dbReference type="SMART" id="SM01328"/>
    </source>
</evidence>
<keyword evidence="6" id="KW-1185">Reference proteome</keyword>
<keyword evidence="1" id="KW-0479">Metal-binding</keyword>
<protein>
    <recommendedName>
        <fullName evidence="4">3CxxC-type domain-containing protein</fullName>
    </recommendedName>
</protein>
<dbReference type="OMA" id="FHTNDED"/>
<evidence type="ECO:0000313" key="6">
    <source>
        <dbReference type="Proteomes" id="UP000001610"/>
    </source>
</evidence>
<accession>G3JLU6</accession>
<dbReference type="SMART" id="SM01328">
    <property type="entry name" value="zf-3CxxC"/>
    <property type="match status" value="1"/>
</dbReference>
<feature type="domain" description="3CxxC-type" evidence="4">
    <location>
        <begin position="47"/>
        <end position="144"/>
    </location>
</feature>
<keyword evidence="3" id="KW-0862">Zinc</keyword>
<proteinExistence type="predicted"/>
<dbReference type="eggNOG" id="ENOG502SPG4">
    <property type="taxonomic scope" value="Eukaryota"/>
</dbReference>